<keyword evidence="1 4" id="KW-0808">Transferase</keyword>
<dbReference type="Proteomes" id="UP000199657">
    <property type="component" value="Unassembled WGS sequence"/>
</dbReference>
<dbReference type="RefSeq" id="WP_091646466.1">
    <property type="nucleotide sequence ID" value="NZ_FOEG01000015.1"/>
</dbReference>
<dbReference type="PROSITE" id="PS51186">
    <property type="entry name" value="GNAT"/>
    <property type="match status" value="1"/>
</dbReference>
<dbReference type="AlphaFoldDB" id="A0A1H8VTQ2"/>
<dbReference type="STRING" id="406100.SAMN04488052_11530"/>
<dbReference type="CDD" id="cd04301">
    <property type="entry name" value="NAT_SF"/>
    <property type="match status" value="1"/>
</dbReference>
<proteinExistence type="predicted"/>
<dbReference type="Pfam" id="PF00583">
    <property type="entry name" value="Acetyltransf_1"/>
    <property type="match status" value="1"/>
</dbReference>
<keyword evidence="2" id="KW-0012">Acyltransferase</keyword>
<dbReference type="PANTHER" id="PTHR43800:SF1">
    <property type="entry name" value="PEPTIDYL-LYSINE N-ACETYLTRANSFERASE YJAB"/>
    <property type="match status" value="1"/>
</dbReference>
<sequence length="141" mass="16160">MIRRFRPDDLDAIIQIWLDASIAAHHFIDPAFWHARADDMREIYIPGSDTYVETADETIRGFFSLHEKQLAALFVAPGHQGLGIGRRLLQEALRHCPDLTLDVYKQNANGIGFYERCGFRAVSEKVDEHTGHEELVMARRL</sequence>
<name>A0A1H8VTQ2_9GAMM</name>
<dbReference type="Gene3D" id="3.40.630.30">
    <property type="match status" value="1"/>
</dbReference>
<evidence type="ECO:0000313" key="5">
    <source>
        <dbReference type="Proteomes" id="UP000199657"/>
    </source>
</evidence>
<dbReference type="OrthoDB" id="9789605at2"/>
<dbReference type="InterPro" id="IPR016181">
    <property type="entry name" value="Acyl_CoA_acyltransferase"/>
</dbReference>
<dbReference type="InterPro" id="IPR000182">
    <property type="entry name" value="GNAT_dom"/>
</dbReference>
<evidence type="ECO:0000259" key="3">
    <source>
        <dbReference type="PROSITE" id="PS51186"/>
    </source>
</evidence>
<evidence type="ECO:0000256" key="1">
    <source>
        <dbReference type="ARBA" id="ARBA00022679"/>
    </source>
</evidence>
<protein>
    <submittedName>
        <fullName evidence="4">Putative acetyltransferase</fullName>
    </submittedName>
</protein>
<feature type="domain" description="N-acetyltransferase" evidence="3">
    <location>
        <begin position="1"/>
        <end position="141"/>
    </location>
</feature>
<dbReference type="EMBL" id="FOEG01000015">
    <property type="protein sequence ID" value="SEP18725.1"/>
    <property type="molecule type" value="Genomic_DNA"/>
</dbReference>
<organism evidence="4 5">
    <name type="scientific">Aquisalimonas asiatica</name>
    <dbReference type="NCBI Taxonomy" id="406100"/>
    <lineage>
        <taxon>Bacteria</taxon>
        <taxon>Pseudomonadati</taxon>
        <taxon>Pseudomonadota</taxon>
        <taxon>Gammaproteobacteria</taxon>
        <taxon>Chromatiales</taxon>
        <taxon>Ectothiorhodospiraceae</taxon>
        <taxon>Aquisalimonas</taxon>
    </lineage>
</organism>
<evidence type="ECO:0000256" key="2">
    <source>
        <dbReference type="ARBA" id="ARBA00023315"/>
    </source>
</evidence>
<accession>A0A1H8VTQ2</accession>
<reference evidence="4 5" key="1">
    <citation type="submission" date="2016-10" db="EMBL/GenBank/DDBJ databases">
        <authorList>
            <person name="de Groot N.N."/>
        </authorList>
    </citation>
    <scope>NUCLEOTIDE SEQUENCE [LARGE SCALE GENOMIC DNA]</scope>
    <source>
        <strain evidence="4 5">CGMCC 1.6291</strain>
    </source>
</reference>
<keyword evidence="5" id="KW-1185">Reference proteome</keyword>
<dbReference type="PANTHER" id="PTHR43800">
    <property type="entry name" value="PEPTIDYL-LYSINE N-ACETYLTRANSFERASE YJAB"/>
    <property type="match status" value="1"/>
</dbReference>
<dbReference type="SUPFAM" id="SSF55729">
    <property type="entry name" value="Acyl-CoA N-acyltransferases (Nat)"/>
    <property type="match status" value="1"/>
</dbReference>
<dbReference type="GO" id="GO:0016747">
    <property type="term" value="F:acyltransferase activity, transferring groups other than amino-acyl groups"/>
    <property type="evidence" value="ECO:0007669"/>
    <property type="project" value="InterPro"/>
</dbReference>
<gene>
    <name evidence="4" type="ORF">SAMN04488052_11530</name>
</gene>
<evidence type="ECO:0000313" key="4">
    <source>
        <dbReference type="EMBL" id="SEP18725.1"/>
    </source>
</evidence>